<sequence length="448" mass="48987">MVNHTAGAPETGERILDLAGIGFGPSNLALAVALAERDADGRAPRDRLSAVFLEKQERFGWHRGMLIDGATMQVSFLKDLVTMRNPASRYSFVSYLHAKGRLADFINCKTLFPTRAEFHDYLEWVAADFADVVRYGAEVVTVRPVADDDGEIAFLDIVVQRGGTDGDLTAYRARNIVLAAGLRPALPPGVVTGERVWHSQELLPRLADLPEREPRRFVVVGAGQSAAEAAEYLHRRYPTAEVCAVFARYGYSPADDSPFANAIFDPAAVDAFYAAPREVKDMLLDYHANTNYSVVDVDLLHELYRRVYAEKTAGAPRLRVMNVSKVTDVDAGPSGVTVRVTSLATGRSETLAADAVVYCTGYRPVDPLDLLGAAGEYCLRDEDGRLRVDRDHRVLTSPGMRCGIYLQGATEHTHGITSTLLSTTAVRAGEIVRSLLDREPATTGESMR</sequence>
<comment type="cofactor">
    <cofactor evidence="1">
        <name>FAD</name>
        <dbReference type="ChEBI" id="CHEBI:57692"/>
    </cofactor>
</comment>
<evidence type="ECO:0000256" key="1">
    <source>
        <dbReference type="ARBA" id="ARBA00001974"/>
    </source>
</evidence>
<evidence type="ECO:0000256" key="4">
    <source>
        <dbReference type="ARBA" id="ARBA00013076"/>
    </source>
</evidence>
<keyword evidence="8" id="KW-0521">NADP</keyword>
<keyword evidence="6" id="KW-0285">Flavoprotein</keyword>
<dbReference type="RefSeq" id="WP_242659487.1">
    <property type="nucleotide sequence ID" value="NZ_FNKK01000002.1"/>
</dbReference>
<dbReference type="Pfam" id="PF13434">
    <property type="entry name" value="Lys_Orn_oxgnase"/>
    <property type="match status" value="1"/>
</dbReference>
<dbReference type="EC" id="1.14.13.59" evidence="4"/>
<gene>
    <name evidence="16" type="ORF">SAMN04489764_4673</name>
</gene>
<proteinExistence type="inferred from homology"/>
<dbReference type="EMBL" id="FNKK01000002">
    <property type="protein sequence ID" value="SDR27352.1"/>
    <property type="molecule type" value="Genomic_DNA"/>
</dbReference>
<dbReference type="PANTHER" id="PTHR42802:SF1">
    <property type="entry name" value="L-ORNITHINE N(5)-MONOOXYGENASE"/>
    <property type="match status" value="1"/>
</dbReference>
<comment type="pathway">
    <text evidence="2">Siderophore biosynthesis.</text>
</comment>
<protein>
    <recommendedName>
        <fullName evidence="5">L-lysine N6-monooxygenase MbtG</fullName>
        <ecNumber evidence="4">1.14.13.59</ecNumber>
    </recommendedName>
    <alternativeName>
        <fullName evidence="14">Lysine 6-N-hydroxylase</fullName>
    </alternativeName>
    <alternativeName>
        <fullName evidence="13">Lysine N6-hydroxylase</fullName>
    </alternativeName>
    <alternativeName>
        <fullName evidence="11">Lysine-N-oxygenase</fullName>
    </alternativeName>
    <alternativeName>
        <fullName evidence="12">Mycobactin synthase protein G</fullName>
    </alternativeName>
</protein>
<dbReference type="InterPro" id="IPR025700">
    <property type="entry name" value="Lys/Orn_oxygenase"/>
</dbReference>
<evidence type="ECO:0000313" key="17">
    <source>
        <dbReference type="Proteomes" id="UP000217103"/>
    </source>
</evidence>
<dbReference type="Proteomes" id="UP000217103">
    <property type="component" value="Unassembled WGS sequence"/>
</dbReference>
<comment type="catalytic activity">
    <reaction evidence="15">
        <text>L-lysine + NADPH + O2 = N(6)-hydroxy-L-lysine + NADP(+) + H2O</text>
        <dbReference type="Rhea" id="RHEA:23228"/>
        <dbReference type="ChEBI" id="CHEBI:15377"/>
        <dbReference type="ChEBI" id="CHEBI:15379"/>
        <dbReference type="ChEBI" id="CHEBI:32551"/>
        <dbReference type="ChEBI" id="CHEBI:57783"/>
        <dbReference type="ChEBI" id="CHEBI:57820"/>
        <dbReference type="ChEBI" id="CHEBI:58349"/>
        <dbReference type="EC" id="1.14.13.59"/>
    </reaction>
</comment>
<comment type="similarity">
    <text evidence="3">Belongs to the lysine N(6)-hydroxylase/L-ornithine N(5)-oxygenase family.</text>
</comment>
<dbReference type="InterPro" id="IPR036188">
    <property type="entry name" value="FAD/NAD-bd_sf"/>
</dbReference>
<dbReference type="AlphaFoldDB" id="A0A1H1HPP1"/>
<dbReference type="SUPFAM" id="SSF51905">
    <property type="entry name" value="FAD/NAD(P)-binding domain"/>
    <property type="match status" value="2"/>
</dbReference>
<evidence type="ECO:0000256" key="5">
    <source>
        <dbReference type="ARBA" id="ARBA00016406"/>
    </source>
</evidence>
<dbReference type="Gene3D" id="3.50.50.60">
    <property type="entry name" value="FAD/NAD(P)-binding domain"/>
    <property type="match status" value="1"/>
</dbReference>
<dbReference type="PANTHER" id="PTHR42802">
    <property type="entry name" value="MONOOXYGENASE"/>
    <property type="match status" value="1"/>
</dbReference>
<dbReference type="PRINTS" id="PR00368">
    <property type="entry name" value="FADPNR"/>
</dbReference>
<dbReference type="PRINTS" id="PR00411">
    <property type="entry name" value="PNDRDTASEI"/>
</dbReference>
<evidence type="ECO:0000313" key="16">
    <source>
        <dbReference type="EMBL" id="SDR27352.1"/>
    </source>
</evidence>
<organism evidence="16 17">
    <name type="scientific">Thermostaphylospora chromogena</name>
    <dbReference type="NCBI Taxonomy" id="35622"/>
    <lineage>
        <taxon>Bacteria</taxon>
        <taxon>Bacillati</taxon>
        <taxon>Actinomycetota</taxon>
        <taxon>Actinomycetes</taxon>
        <taxon>Streptosporangiales</taxon>
        <taxon>Thermomonosporaceae</taxon>
        <taxon>Thermostaphylospora</taxon>
    </lineage>
</organism>
<evidence type="ECO:0000256" key="9">
    <source>
        <dbReference type="ARBA" id="ARBA00023002"/>
    </source>
</evidence>
<keyword evidence="7" id="KW-0274">FAD</keyword>
<evidence type="ECO:0000256" key="10">
    <source>
        <dbReference type="ARBA" id="ARBA00023033"/>
    </source>
</evidence>
<keyword evidence="17" id="KW-1185">Reference proteome</keyword>
<dbReference type="GO" id="GO:0047091">
    <property type="term" value="F:L-lysine 6-monooxygenase (NADPH) activity"/>
    <property type="evidence" value="ECO:0007669"/>
    <property type="project" value="UniProtKB-EC"/>
</dbReference>
<reference evidence="16 17" key="1">
    <citation type="submission" date="2016-10" db="EMBL/GenBank/DDBJ databases">
        <authorList>
            <person name="de Groot N.N."/>
        </authorList>
    </citation>
    <scope>NUCLEOTIDE SEQUENCE [LARGE SCALE GENOMIC DNA]</scope>
    <source>
        <strain evidence="16 17">DSM 43794</strain>
    </source>
</reference>
<evidence type="ECO:0000256" key="13">
    <source>
        <dbReference type="ARBA" id="ARBA00032493"/>
    </source>
</evidence>
<evidence type="ECO:0000256" key="3">
    <source>
        <dbReference type="ARBA" id="ARBA00007588"/>
    </source>
</evidence>
<keyword evidence="10" id="KW-0503">Monooxygenase</keyword>
<evidence type="ECO:0000256" key="8">
    <source>
        <dbReference type="ARBA" id="ARBA00022857"/>
    </source>
</evidence>
<evidence type="ECO:0000256" key="6">
    <source>
        <dbReference type="ARBA" id="ARBA00022630"/>
    </source>
</evidence>
<name>A0A1H1HPP1_9ACTN</name>
<dbReference type="STRING" id="35622.SAMN04489764_4673"/>
<evidence type="ECO:0000256" key="2">
    <source>
        <dbReference type="ARBA" id="ARBA00004924"/>
    </source>
</evidence>
<accession>A0A1H1HPP1</accession>
<keyword evidence="9" id="KW-0560">Oxidoreductase</keyword>
<evidence type="ECO:0000256" key="7">
    <source>
        <dbReference type="ARBA" id="ARBA00022827"/>
    </source>
</evidence>
<evidence type="ECO:0000256" key="11">
    <source>
        <dbReference type="ARBA" id="ARBA00029939"/>
    </source>
</evidence>
<evidence type="ECO:0000256" key="15">
    <source>
        <dbReference type="ARBA" id="ARBA00048407"/>
    </source>
</evidence>
<evidence type="ECO:0000256" key="12">
    <source>
        <dbReference type="ARBA" id="ARBA00031158"/>
    </source>
</evidence>
<evidence type="ECO:0000256" key="14">
    <source>
        <dbReference type="ARBA" id="ARBA00032738"/>
    </source>
</evidence>